<evidence type="ECO:0000313" key="9">
    <source>
        <dbReference type="EMBL" id="CAL17031.1"/>
    </source>
</evidence>
<keyword evidence="6" id="KW-0742">SOS response</keyword>
<dbReference type="Pfam" id="PF00717">
    <property type="entry name" value="Peptidase_S24"/>
    <property type="match status" value="1"/>
</dbReference>
<dbReference type="GO" id="GO:0006281">
    <property type="term" value="P:DNA repair"/>
    <property type="evidence" value="ECO:0007669"/>
    <property type="project" value="UniProtKB-KW"/>
</dbReference>
<dbReference type="GO" id="GO:0009432">
    <property type="term" value="P:SOS response"/>
    <property type="evidence" value="ECO:0007669"/>
    <property type="project" value="UniProtKB-KW"/>
</dbReference>
<dbReference type="SUPFAM" id="SSF51306">
    <property type="entry name" value="LexA/Signal peptidase"/>
    <property type="match status" value="1"/>
</dbReference>
<gene>
    <name evidence="9" type="primary">lexA-2</name>
    <name evidence="9" type="ordered locus">ABO_1583</name>
</gene>
<dbReference type="MEROPS" id="S24.003"/>
<dbReference type="STRING" id="393595.ABO_1583"/>
<dbReference type="NCBIfam" id="NF007621">
    <property type="entry name" value="PRK10276.1"/>
    <property type="match status" value="1"/>
</dbReference>
<dbReference type="InterPro" id="IPR050077">
    <property type="entry name" value="LexA_repressor"/>
</dbReference>
<dbReference type="HOGENOM" id="CLU_066192_0_0_6"/>
<dbReference type="InterPro" id="IPR039418">
    <property type="entry name" value="LexA-like"/>
</dbReference>
<dbReference type="InterPro" id="IPR036286">
    <property type="entry name" value="LexA/Signal_pep-like_sf"/>
</dbReference>
<protein>
    <submittedName>
        <fullName evidence="9">LexA repressor</fullName>
        <ecNumber evidence="9">3.4.21.-</ecNumber>
    </submittedName>
</protein>
<keyword evidence="2" id="KW-0227">DNA damage</keyword>
<dbReference type="InterPro" id="IPR015927">
    <property type="entry name" value="Peptidase_S24_S26A/B/C"/>
</dbReference>
<feature type="domain" description="Peptidase S24/S26A/S26B/S26C" evidence="8">
    <location>
        <begin position="33"/>
        <end position="146"/>
    </location>
</feature>
<evidence type="ECO:0000313" key="10">
    <source>
        <dbReference type="Proteomes" id="UP000008871"/>
    </source>
</evidence>
<dbReference type="GO" id="GO:0006355">
    <property type="term" value="P:regulation of DNA-templated transcription"/>
    <property type="evidence" value="ECO:0007669"/>
    <property type="project" value="InterPro"/>
</dbReference>
<dbReference type="PANTHER" id="PTHR33516:SF2">
    <property type="entry name" value="LEXA REPRESSOR-RELATED"/>
    <property type="match status" value="1"/>
</dbReference>
<reference evidence="9 10" key="1">
    <citation type="journal article" date="2006" name="Nat. Biotechnol.">
        <title>Genome sequence of the ubiquitous hydrocarbon-degrading marine bacterium Alcanivorax borkumensis.</title>
        <authorList>
            <person name="Schneiker S."/>
            <person name="Martins dos Santos V.A.P."/>
            <person name="Bartels D."/>
            <person name="Bekel T."/>
            <person name="Brecht M."/>
            <person name="Buhrmester J."/>
            <person name="Chernikova T.N."/>
            <person name="Denaro R."/>
            <person name="Ferrer M."/>
            <person name="Gertler C."/>
            <person name="Goesmann A."/>
            <person name="Golyshina O.V."/>
            <person name="Kaminski F."/>
            <person name="Khachane A.N."/>
            <person name="Lang S."/>
            <person name="Linke B."/>
            <person name="McHardy A.C."/>
            <person name="Meyer F."/>
            <person name="Nechitaylo T."/>
            <person name="Puehler A."/>
            <person name="Regenhardt D."/>
            <person name="Rupp O."/>
            <person name="Sabirova J.S."/>
            <person name="Selbitschka W."/>
            <person name="Yakimov M.M."/>
            <person name="Timmis K.N."/>
            <person name="Vorhoelter F.-J."/>
            <person name="Weidner S."/>
            <person name="Kaiser O."/>
            <person name="Golyshin P.N."/>
        </authorList>
    </citation>
    <scope>NUCLEOTIDE SEQUENCE [LARGE SCALE GENOMIC DNA]</scope>
    <source>
        <strain evidence="10">ATCC 700651 / DSM 11573 / NCIMB 13689 / SK2</strain>
    </source>
</reference>
<evidence type="ECO:0000256" key="4">
    <source>
        <dbReference type="ARBA" id="ARBA00022813"/>
    </source>
</evidence>
<dbReference type="GO" id="GO:0016787">
    <property type="term" value="F:hydrolase activity"/>
    <property type="evidence" value="ECO:0007669"/>
    <property type="project" value="UniProtKB-KW"/>
</dbReference>
<dbReference type="CDD" id="cd06529">
    <property type="entry name" value="S24_LexA-like"/>
    <property type="match status" value="1"/>
</dbReference>
<dbReference type="EMBL" id="AM286690">
    <property type="protein sequence ID" value="CAL17031.1"/>
    <property type="molecule type" value="Genomic_DNA"/>
</dbReference>
<dbReference type="KEGG" id="abo:ABO_1583"/>
<dbReference type="Gene3D" id="2.10.109.10">
    <property type="entry name" value="Umud Fragment, subunit A"/>
    <property type="match status" value="1"/>
</dbReference>
<evidence type="ECO:0000256" key="3">
    <source>
        <dbReference type="ARBA" id="ARBA00022801"/>
    </source>
</evidence>
<evidence type="ECO:0000259" key="8">
    <source>
        <dbReference type="Pfam" id="PF00717"/>
    </source>
</evidence>
<organism evidence="9 10">
    <name type="scientific">Alcanivorax borkumensis (strain ATCC 700651 / DSM 11573 / NCIMB 13689 / SK2)</name>
    <dbReference type="NCBI Taxonomy" id="393595"/>
    <lineage>
        <taxon>Bacteria</taxon>
        <taxon>Pseudomonadati</taxon>
        <taxon>Pseudomonadota</taxon>
        <taxon>Gammaproteobacteria</taxon>
        <taxon>Oceanospirillales</taxon>
        <taxon>Alcanivoracaceae</taxon>
        <taxon>Alcanivorax</taxon>
    </lineage>
</organism>
<accession>Q0VP67</accession>
<dbReference type="AlphaFoldDB" id="Q0VP67"/>
<evidence type="ECO:0000256" key="6">
    <source>
        <dbReference type="ARBA" id="ARBA00023236"/>
    </source>
</evidence>
<sequence>MRFAFPYTVHIGSICYALPIACLRCIAMSSLPFFSEPVSAGFPSPAQGYLDEHLDLNRLCIRHPASTFLLRVEGDSMVDAGIYSGDILIVDRSLEAVAGDVVVASLEGEFTVKELQLLPVPMLKPRNAAYAPILIGEEGLDLFGVVTFSLHTLRGGRRLPAGE</sequence>
<dbReference type="PRINTS" id="PR00726">
    <property type="entry name" value="LEXASERPTASE"/>
</dbReference>
<evidence type="ECO:0000256" key="2">
    <source>
        <dbReference type="ARBA" id="ARBA00022763"/>
    </source>
</evidence>
<keyword evidence="5" id="KW-0234">DNA repair</keyword>
<evidence type="ECO:0000256" key="7">
    <source>
        <dbReference type="RuleBase" id="RU003991"/>
    </source>
</evidence>
<evidence type="ECO:0000256" key="1">
    <source>
        <dbReference type="ARBA" id="ARBA00007484"/>
    </source>
</evidence>
<keyword evidence="3 7" id="KW-0378">Hydrolase</keyword>
<name>Q0VP67_ALCBS</name>
<dbReference type="InterPro" id="IPR006197">
    <property type="entry name" value="Peptidase_S24_LexA"/>
</dbReference>
<evidence type="ECO:0000256" key="5">
    <source>
        <dbReference type="ARBA" id="ARBA00023204"/>
    </source>
</evidence>
<proteinExistence type="inferred from homology"/>
<dbReference type="EC" id="3.4.21.-" evidence="9"/>
<dbReference type="GO" id="GO:0003677">
    <property type="term" value="F:DNA binding"/>
    <property type="evidence" value="ECO:0007669"/>
    <property type="project" value="InterPro"/>
</dbReference>
<dbReference type="eggNOG" id="COG1974">
    <property type="taxonomic scope" value="Bacteria"/>
</dbReference>
<keyword evidence="4 7" id="KW-0068">Autocatalytic cleavage</keyword>
<dbReference type="RefSeq" id="WP_011588864.1">
    <property type="nucleotide sequence ID" value="NC_008260.1"/>
</dbReference>
<comment type="similarity">
    <text evidence="1 7">Belongs to the peptidase S24 family.</text>
</comment>
<keyword evidence="10" id="KW-1185">Reference proteome</keyword>
<dbReference type="PANTHER" id="PTHR33516">
    <property type="entry name" value="LEXA REPRESSOR"/>
    <property type="match status" value="1"/>
</dbReference>
<dbReference type="Proteomes" id="UP000008871">
    <property type="component" value="Chromosome"/>
</dbReference>